<protein>
    <recommendedName>
        <fullName evidence="3">ESX-1 secretion-associated protein</fullName>
    </recommendedName>
</protein>
<gene>
    <name evidence="1" type="ORF">MALV_22720</name>
</gene>
<dbReference type="Gene3D" id="1.10.287.1060">
    <property type="entry name" value="ESAT-6-like"/>
    <property type="match status" value="1"/>
</dbReference>
<dbReference type="GO" id="GO:0009306">
    <property type="term" value="P:protein secretion"/>
    <property type="evidence" value="ECO:0007669"/>
    <property type="project" value="InterPro"/>
</dbReference>
<accession>A0A6N4UTY9</accession>
<evidence type="ECO:0000313" key="1">
    <source>
        <dbReference type="EMBL" id="BBX27147.1"/>
    </source>
</evidence>
<evidence type="ECO:0000313" key="2">
    <source>
        <dbReference type="Proteomes" id="UP000466906"/>
    </source>
</evidence>
<dbReference type="KEGG" id="malv:MALV_22720"/>
<keyword evidence="2" id="KW-1185">Reference proteome</keyword>
<name>A0A6N4UTY9_9MYCO</name>
<evidence type="ECO:0008006" key="3">
    <source>
        <dbReference type="Google" id="ProtNLM"/>
    </source>
</evidence>
<reference evidence="1 2" key="1">
    <citation type="journal article" date="2019" name="Emerg. Microbes Infect.">
        <title>Comprehensive subspecies identification of 175 nontuberculous mycobacteria species based on 7547 genomic profiles.</title>
        <authorList>
            <person name="Matsumoto Y."/>
            <person name="Kinjo T."/>
            <person name="Motooka D."/>
            <person name="Nabeya D."/>
            <person name="Jung N."/>
            <person name="Uechi K."/>
            <person name="Horii T."/>
            <person name="Iida T."/>
            <person name="Fujita J."/>
            <person name="Nakamura S."/>
        </authorList>
    </citation>
    <scope>NUCLEOTIDE SEQUENCE [LARGE SCALE GENOMIC DNA]</scope>
    <source>
        <strain evidence="1 2">JCM 12272</strain>
    </source>
</reference>
<organism evidence="1 2">
    <name type="scientific">Mycolicibacterium alvei</name>
    <dbReference type="NCBI Taxonomy" id="67081"/>
    <lineage>
        <taxon>Bacteria</taxon>
        <taxon>Bacillati</taxon>
        <taxon>Actinomycetota</taxon>
        <taxon>Actinomycetes</taxon>
        <taxon>Mycobacteriales</taxon>
        <taxon>Mycobacteriaceae</taxon>
        <taxon>Mycolicibacterium</taxon>
    </lineage>
</organism>
<dbReference type="Proteomes" id="UP000466906">
    <property type="component" value="Chromosome"/>
</dbReference>
<dbReference type="EMBL" id="AP022565">
    <property type="protein sequence ID" value="BBX27147.1"/>
    <property type="molecule type" value="Genomic_DNA"/>
</dbReference>
<proteinExistence type="predicted"/>
<dbReference type="InterPro" id="IPR036689">
    <property type="entry name" value="ESAT-6-like_sf"/>
</dbReference>
<dbReference type="RefSeq" id="WP_163663951.1">
    <property type="nucleotide sequence ID" value="NZ_AP022565.1"/>
</dbReference>
<dbReference type="SUPFAM" id="SSF140453">
    <property type="entry name" value="EsxAB dimer-like"/>
    <property type="match status" value="1"/>
</dbReference>
<dbReference type="AlphaFoldDB" id="A0A6N4UTY9"/>
<dbReference type="InterPro" id="IPR022536">
    <property type="entry name" value="EspC"/>
</dbReference>
<sequence length="108" mass="11435">MTNDIHIRPEEVKNSGGLIDEKAEEARARIATLYDSGMPARDGNRGFATGAALAAYCDAMRTEALDAVQRLQETGQKIVAAAQGIDRTDDKSAEAISRVATALDDPGS</sequence>
<dbReference type="Pfam" id="PF10824">
    <property type="entry name" value="T7SS_ESX_EspC"/>
    <property type="match status" value="1"/>
</dbReference>